<dbReference type="EMBL" id="OX597822">
    <property type="protein sequence ID" value="CAI9727576.1"/>
    <property type="molecule type" value="Genomic_DNA"/>
</dbReference>
<feature type="chain" id="PRO_5041397962" evidence="2">
    <location>
        <begin position="18"/>
        <end position="659"/>
    </location>
</feature>
<keyword evidence="1" id="KW-1015">Disulfide bond</keyword>
<dbReference type="InterPro" id="IPR053231">
    <property type="entry name" value="GPCR_LN-TM7"/>
</dbReference>
<dbReference type="PROSITE" id="PS50958">
    <property type="entry name" value="SMB_2"/>
    <property type="match status" value="1"/>
</dbReference>
<evidence type="ECO:0000259" key="3">
    <source>
        <dbReference type="PROSITE" id="PS50958"/>
    </source>
</evidence>
<keyword evidence="2" id="KW-0732">Signal</keyword>
<dbReference type="PANTHER" id="PTHR45902">
    <property type="entry name" value="LATROPHILIN RECEPTOR-LIKE PROTEIN A"/>
    <property type="match status" value="1"/>
</dbReference>
<feature type="signal peptide" evidence="2">
    <location>
        <begin position="1"/>
        <end position="17"/>
    </location>
</feature>
<name>A0AA36B452_OCTVU</name>
<accession>A0AA36B452</accession>
<gene>
    <name evidence="4" type="ORF">OCTVUL_1B006870</name>
</gene>
<proteinExistence type="predicted"/>
<evidence type="ECO:0000313" key="4">
    <source>
        <dbReference type="EMBL" id="CAI9727576.1"/>
    </source>
</evidence>
<evidence type="ECO:0000313" key="5">
    <source>
        <dbReference type="Proteomes" id="UP001162480"/>
    </source>
</evidence>
<organism evidence="4 5">
    <name type="scientific">Octopus vulgaris</name>
    <name type="common">Common octopus</name>
    <dbReference type="NCBI Taxonomy" id="6645"/>
    <lineage>
        <taxon>Eukaryota</taxon>
        <taxon>Metazoa</taxon>
        <taxon>Spiralia</taxon>
        <taxon>Lophotrochozoa</taxon>
        <taxon>Mollusca</taxon>
        <taxon>Cephalopoda</taxon>
        <taxon>Coleoidea</taxon>
        <taxon>Octopodiformes</taxon>
        <taxon>Octopoda</taxon>
        <taxon>Incirrata</taxon>
        <taxon>Octopodidae</taxon>
        <taxon>Octopus</taxon>
    </lineage>
</organism>
<protein>
    <submittedName>
        <fullName evidence="4">G-protein coupled receptor Mth-like</fullName>
    </submittedName>
</protein>
<reference evidence="4" key="1">
    <citation type="submission" date="2023-08" db="EMBL/GenBank/DDBJ databases">
        <authorList>
            <person name="Alioto T."/>
            <person name="Alioto T."/>
            <person name="Gomez Garrido J."/>
        </authorList>
    </citation>
    <scope>NUCLEOTIDE SEQUENCE</scope>
</reference>
<dbReference type="InterPro" id="IPR001212">
    <property type="entry name" value="Somatomedin_B_dom"/>
</dbReference>
<keyword evidence="5" id="KW-1185">Reference proteome</keyword>
<feature type="domain" description="SMB" evidence="3">
    <location>
        <begin position="22"/>
        <end position="67"/>
    </location>
</feature>
<sequence length="659" mass="77319">MFQYSKNLLLIFMIAFGDEVIQQSSCFTKIPKCNQAMCSNCSCDKYCYLYNECCLDWVNQTNINQRTLSTDYSCRKIDANNSYFVFDRCPSDYSFTDHVTYCETPDENDRLYNIPALGKQTKRLYRNLFCALCNGEEYILWTVHYKCNQMMDIDLSLFPDKIQNHCQILFEAPSNYKDYKYNCIHYVAKCPPDVANASLVSSCMFGPMAIVKSNGTKFRNTHCAICNGFHINDIFCNVTIDERTTYFTPQYPLTIIFNYNDNNFEVSNMLQRKLYSKQLPSCSQGYFYDEQKKRCRHFHYNSRLNCTAKRLEKSEYYITSDGDLYLNASNILLNQSAFIHDPQDWVNQTNINQRTLSTDYSCRKIDANNSYFVFDRCPSDYSFTDHVTYCETPDENDRLYNIPALGKQTKRLYRNLFCALCNGEEYILWTVHYKCNQMMDIDLSLFPDKIQNHCQILFEAPSNYKDYKYNCIHYVAKCPPDVANASLVSSCMFGPMAIVKSNGTKFRNTHCAICNGFHINDIFCNVTIDERTTYFTPQYPLTIIFNYNDNNFEVSNMLQRKLYSKQLPSCSQGYFYDEQKKRCRHFHYNSRLNCTAKRLEKSEYYITSDGDLYLNASNILLNQSAFIHDPQAACYEEDNCKIKNKVVRILNHKLRIQLF</sequence>
<dbReference type="AlphaFoldDB" id="A0AA36B452"/>
<evidence type="ECO:0000256" key="2">
    <source>
        <dbReference type="SAM" id="SignalP"/>
    </source>
</evidence>
<dbReference type="PANTHER" id="PTHR45902:SF1">
    <property type="entry name" value="LATROPHILIN RECEPTOR-LIKE PROTEIN A"/>
    <property type="match status" value="1"/>
</dbReference>
<evidence type="ECO:0000256" key="1">
    <source>
        <dbReference type="ARBA" id="ARBA00023157"/>
    </source>
</evidence>
<dbReference type="Proteomes" id="UP001162480">
    <property type="component" value="Chromosome 9"/>
</dbReference>